<organism evidence="1 2">
    <name type="scientific">Nitrososphaera viennensis EN76</name>
    <dbReference type="NCBI Taxonomy" id="926571"/>
    <lineage>
        <taxon>Archaea</taxon>
        <taxon>Nitrososphaerota</taxon>
        <taxon>Nitrososphaeria</taxon>
        <taxon>Nitrososphaerales</taxon>
        <taxon>Nitrososphaeraceae</taxon>
        <taxon>Nitrososphaera</taxon>
    </lineage>
</organism>
<name>A0A060HMS7_9ARCH</name>
<reference evidence="1 2" key="1">
    <citation type="journal article" date="2014" name="Int. J. Syst. Evol. Microbiol.">
        <title>Nitrososphaera viennensis gen. nov., sp. nov., an aerobic and mesophilic, ammonia-oxidizing archaeon from soil and a member of the archaeal phylum Thaumarchaeota.</title>
        <authorList>
            <person name="Stieglmeier M."/>
            <person name="Klingl A."/>
            <person name="Alves R.J."/>
            <person name="Rittmann S.K."/>
            <person name="Melcher M."/>
            <person name="Leisch N."/>
            <person name="Schleper C."/>
        </authorList>
    </citation>
    <scope>NUCLEOTIDE SEQUENCE [LARGE SCALE GENOMIC DNA]</scope>
    <source>
        <strain evidence="1">EN76</strain>
    </source>
</reference>
<evidence type="ECO:0000313" key="2">
    <source>
        <dbReference type="Proteomes" id="UP000027093"/>
    </source>
</evidence>
<dbReference type="KEGG" id="nvn:NVIE_006700"/>
<dbReference type="HOGENOM" id="CLU_3194631_0_0_2"/>
<keyword evidence="2" id="KW-1185">Reference proteome</keyword>
<accession>A0A060HMS7</accession>
<proteinExistence type="predicted"/>
<sequence length="45" mass="4624">MKKIMTAWLDNSGNPDPGSIGLPYGEFTATTAAAGKSSFACPSCE</sequence>
<dbReference type="EMBL" id="CP007536">
    <property type="protein sequence ID" value="AIC14876.1"/>
    <property type="molecule type" value="Genomic_DNA"/>
</dbReference>
<gene>
    <name evidence="1" type="ORF">NVIE_006700</name>
</gene>
<evidence type="ECO:0000313" key="1">
    <source>
        <dbReference type="EMBL" id="AIC14876.1"/>
    </source>
</evidence>
<dbReference type="Proteomes" id="UP000027093">
    <property type="component" value="Chromosome"/>
</dbReference>
<dbReference type="AlphaFoldDB" id="A0A060HMS7"/>
<dbReference type="STRING" id="926571.NVIE_006700"/>
<protein>
    <submittedName>
        <fullName evidence="1">Uncharacterized protein</fullName>
    </submittedName>
</protein>